<keyword evidence="11" id="KW-1185">Reference proteome</keyword>
<evidence type="ECO:0000256" key="2">
    <source>
        <dbReference type="ARBA" id="ARBA00022692"/>
    </source>
</evidence>
<dbReference type="SUPFAM" id="SSF57850">
    <property type="entry name" value="RING/U-box"/>
    <property type="match status" value="1"/>
</dbReference>
<dbReference type="InterPro" id="IPR051653">
    <property type="entry name" value="E3_ligase_sorting_rcpt"/>
</dbReference>
<dbReference type="GO" id="GO:0016020">
    <property type="term" value="C:membrane"/>
    <property type="evidence" value="ECO:0007669"/>
    <property type="project" value="UniProtKB-SubCell"/>
</dbReference>
<reference evidence="10 11" key="1">
    <citation type="journal article" date="2018" name="Sci. Data">
        <title>The draft genome sequence of cork oak.</title>
        <authorList>
            <person name="Ramos A.M."/>
            <person name="Usie A."/>
            <person name="Barbosa P."/>
            <person name="Barros P.M."/>
            <person name="Capote T."/>
            <person name="Chaves I."/>
            <person name="Simoes F."/>
            <person name="Abreu I."/>
            <person name="Carrasquinho I."/>
            <person name="Faro C."/>
            <person name="Guimaraes J.B."/>
            <person name="Mendonca D."/>
            <person name="Nobrega F."/>
            <person name="Rodrigues L."/>
            <person name="Saibo N.J.M."/>
            <person name="Varela M.C."/>
            <person name="Egas C."/>
            <person name="Matos J."/>
            <person name="Miguel C.M."/>
            <person name="Oliveira M.M."/>
            <person name="Ricardo C.P."/>
            <person name="Goncalves S."/>
        </authorList>
    </citation>
    <scope>NUCLEOTIDE SEQUENCE [LARGE SCALE GENOMIC DNA]</scope>
    <source>
        <strain evidence="11">cv. HL8</strain>
    </source>
</reference>
<dbReference type="Gene3D" id="3.30.40.10">
    <property type="entry name" value="Zinc/RING finger domain, C3HC4 (zinc finger)"/>
    <property type="match status" value="1"/>
</dbReference>
<dbReference type="PANTHER" id="PTHR47168">
    <property type="entry name" value="RING ZINC FINGER DOMAIN SUPERFAMILY PROTEIN-RELATED"/>
    <property type="match status" value="1"/>
</dbReference>
<dbReference type="PROSITE" id="PS50089">
    <property type="entry name" value="ZF_RING_2"/>
    <property type="match status" value="1"/>
</dbReference>
<dbReference type="PANTHER" id="PTHR47168:SF1">
    <property type="entry name" value="OS02G0798600 PROTEIN"/>
    <property type="match status" value="1"/>
</dbReference>
<keyword evidence="2" id="KW-0812">Transmembrane</keyword>
<feature type="domain" description="RING-type" evidence="9">
    <location>
        <begin position="75"/>
        <end position="114"/>
    </location>
</feature>
<keyword evidence="6" id="KW-1133">Transmembrane helix</keyword>
<evidence type="ECO:0000313" key="10">
    <source>
        <dbReference type="EMBL" id="KAK7817953.1"/>
    </source>
</evidence>
<organism evidence="10 11">
    <name type="scientific">Quercus suber</name>
    <name type="common">Cork oak</name>
    <dbReference type="NCBI Taxonomy" id="58331"/>
    <lineage>
        <taxon>Eukaryota</taxon>
        <taxon>Viridiplantae</taxon>
        <taxon>Streptophyta</taxon>
        <taxon>Embryophyta</taxon>
        <taxon>Tracheophyta</taxon>
        <taxon>Spermatophyta</taxon>
        <taxon>Magnoliopsida</taxon>
        <taxon>eudicotyledons</taxon>
        <taxon>Gunneridae</taxon>
        <taxon>Pentapetalae</taxon>
        <taxon>rosids</taxon>
        <taxon>fabids</taxon>
        <taxon>Fagales</taxon>
        <taxon>Fagaceae</taxon>
        <taxon>Quercus</taxon>
    </lineage>
</organism>
<keyword evidence="3" id="KW-0479">Metal-binding</keyword>
<evidence type="ECO:0000256" key="5">
    <source>
        <dbReference type="ARBA" id="ARBA00022833"/>
    </source>
</evidence>
<keyword evidence="7" id="KW-0472">Membrane</keyword>
<dbReference type="EMBL" id="PKMF04000854">
    <property type="protein sequence ID" value="KAK7817953.1"/>
    <property type="molecule type" value="Genomic_DNA"/>
</dbReference>
<evidence type="ECO:0000256" key="4">
    <source>
        <dbReference type="ARBA" id="ARBA00022771"/>
    </source>
</evidence>
<proteinExistence type="predicted"/>
<dbReference type="Pfam" id="PF13639">
    <property type="entry name" value="zf-RING_2"/>
    <property type="match status" value="1"/>
</dbReference>
<evidence type="ECO:0000256" key="3">
    <source>
        <dbReference type="ARBA" id="ARBA00022723"/>
    </source>
</evidence>
<name>A0AAW0IUB5_QUESU</name>
<evidence type="ECO:0000256" key="1">
    <source>
        <dbReference type="ARBA" id="ARBA00004167"/>
    </source>
</evidence>
<dbReference type="AlphaFoldDB" id="A0AAW0IUB5"/>
<evidence type="ECO:0000313" key="11">
    <source>
        <dbReference type="Proteomes" id="UP000237347"/>
    </source>
</evidence>
<keyword evidence="4 8" id="KW-0863">Zinc-finger</keyword>
<dbReference type="InterPro" id="IPR001841">
    <property type="entry name" value="Znf_RING"/>
</dbReference>
<sequence>MQVLDEIHHHPVSDLPSVLSLPAPVDVVDSFPQESQEGRGNCKWSPVSLFGICQFGEKQNHVEKEKEKKKEKRKCYICLAEYEEGERIRVLPCCHEYHMSCIDKWLKEIHGDVCEGIAEASA</sequence>
<comment type="caution">
    <text evidence="10">The sequence shown here is derived from an EMBL/GenBank/DDBJ whole genome shotgun (WGS) entry which is preliminary data.</text>
</comment>
<dbReference type="GO" id="GO:0008270">
    <property type="term" value="F:zinc ion binding"/>
    <property type="evidence" value="ECO:0007669"/>
    <property type="project" value="UniProtKB-KW"/>
</dbReference>
<accession>A0AAW0IUB5</accession>
<evidence type="ECO:0000256" key="8">
    <source>
        <dbReference type="PROSITE-ProRule" id="PRU00175"/>
    </source>
</evidence>
<comment type="subcellular location">
    <subcellularLocation>
        <location evidence="1">Membrane</location>
        <topology evidence="1">Single-pass membrane protein</topology>
    </subcellularLocation>
</comment>
<evidence type="ECO:0000256" key="7">
    <source>
        <dbReference type="ARBA" id="ARBA00023136"/>
    </source>
</evidence>
<keyword evidence="5" id="KW-0862">Zinc</keyword>
<dbReference type="Proteomes" id="UP000237347">
    <property type="component" value="Unassembled WGS sequence"/>
</dbReference>
<protein>
    <submittedName>
        <fullName evidence="10">E3 ubiquitin-protein ligase rlim</fullName>
    </submittedName>
</protein>
<evidence type="ECO:0000259" key="9">
    <source>
        <dbReference type="PROSITE" id="PS50089"/>
    </source>
</evidence>
<dbReference type="InterPro" id="IPR013083">
    <property type="entry name" value="Znf_RING/FYVE/PHD"/>
</dbReference>
<evidence type="ECO:0000256" key="6">
    <source>
        <dbReference type="ARBA" id="ARBA00022989"/>
    </source>
</evidence>
<gene>
    <name evidence="10" type="primary">RLIM</name>
    <name evidence="10" type="ORF">CFP56_042023</name>
</gene>